<dbReference type="Bgee" id="ENSECAG00000030502">
    <property type="expression patterns" value="Expressed in brainstem and 23 other cell types or tissues"/>
</dbReference>
<dbReference type="PANTHER" id="PTHR38502:SF1">
    <property type="entry name" value="OVEREXPRESSED IN COLON CARCINOMA 1 PROTEIN"/>
    <property type="match status" value="1"/>
</dbReference>
<evidence type="ECO:0000256" key="1">
    <source>
        <dbReference type="ARBA" id="ARBA00005237"/>
    </source>
</evidence>
<dbReference type="OMA" id="MTQERAC"/>
<reference evidence="2" key="2">
    <citation type="submission" date="2025-08" db="UniProtKB">
        <authorList>
            <consortium name="Ensembl"/>
        </authorList>
    </citation>
    <scope>IDENTIFICATION</scope>
    <source>
        <strain evidence="2">Thoroughbred</strain>
    </source>
</reference>
<name>A0A5F5PJS9_HORSE</name>
<reference evidence="2 3" key="1">
    <citation type="journal article" date="2009" name="Science">
        <title>Genome sequence, comparative analysis, and population genetics of the domestic horse.</title>
        <authorList>
            <consortium name="Broad Institute Genome Sequencing Platform"/>
            <consortium name="Broad Institute Whole Genome Assembly Team"/>
            <person name="Wade C.M."/>
            <person name="Giulotto E."/>
            <person name="Sigurdsson S."/>
            <person name="Zoli M."/>
            <person name="Gnerre S."/>
            <person name="Imsland F."/>
            <person name="Lear T.L."/>
            <person name="Adelson D.L."/>
            <person name="Bailey E."/>
            <person name="Bellone R.R."/>
            <person name="Bloecker H."/>
            <person name="Distl O."/>
            <person name="Edgar R.C."/>
            <person name="Garber M."/>
            <person name="Leeb T."/>
            <person name="Mauceli E."/>
            <person name="MacLeod J.N."/>
            <person name="Penedo M.C.T."/>
            <person name="Raison J.M."/>
            <person name="Sharpe T."/>
            <person name="Vogel J."/>
            <person name="Andersson L."/>
            <person name="Antczak D.F."/>
            <person name="Biagi T."/>
            <person name="Binns M.M."/>
            <person name="Chowdhary B.P."/>
            <person name="Coleman S.J."/>
            <person name="Della Valle G."/>
            <person name="Fryc S."/>
            <person name="Guerin G."/>
            <person name="Hasegawa T."/>
            <person name="Hill E.W."/>
            <person name="Jurka J."/>
            <person name="Kiialainen A."/>
            <person name="Lindgren G."/>
            <person name="Liu J."/>
            <person name="Magnani E."/>
            <person name="Mickelson J.R."/>
            <person name="Murray J."/>
            <person name="Nergadze S.G."/>
            <person name="Onofrio R."/>
            <person name="Pedroni S."/>
            <person name="Piras M.F."/>
            <person name="Raudsepp T."/>
            <person name="Rocchi M."/>
            <person name="Roeed K.H."/>
            <person name="Ryder O.A."/>
            <person name="Searle S."/>
            <person name="Skow L."/>
            <person name="Swinburne J.E."/>
            <person name="Syvaenen A.C."/>
            <person name="Tozaki T."/>
            <person name="Valberg S.J."/>
            <person name="Vaudin M."/>
            <person name="White J.R."/>
            <person name="Zody M.C."/>
            <person name="Lander E.S."/>
            <person name="Lindblad-Toh K."/>
        </authorList>
    </citation>
    <scope>NUCLEOTIDE SEQUENCE [LARGE SCALE GENOMIC DNA]</scope>
    <source>
        <strain evidence="2 3">Thoroughbred</strain>
    </source>
</reference>
<organism evidence="2 3">
    <name type="scientific">Equus caballus</name>
    <name type="common">Horse</name>
    <dbReference type="NCBI Taxonomy" id="9796"/>
    <lineage>
        <taxon>Eukaryota</taxon>
        <taxon>Metazoa</taxon>
        <taxon>Chordata</taxon>
        <taxon>Craniata</taxon>
        <taxon>Vertebrata</taxon>
        <taxon>Euteleostomi</taxon>
        <taxon>Mammalia</taxon>
        <taxon>Eutheria</taxon>
        <taxon>Laurasiatheria</taxon>
        <taxon>Perissodactyla</taxon>
        <taxon>Equidae</taxon>
        <taxon>Equus</taxon>
    </lineage>
</organism>
<evidence type="ECO:0000313" key="3">
    <source>
        <dbReference type="Proteomes" id="UP000002281"/>
    </source>
</evidence>
<sequence length="51" mass="4817">MGCGNSTAASAGAGRGPAGAAKDANYGGVYVGLPSEAVSMASSQTKAVQKN</sequence>
<accession>A0A5F5PJS9</accession>
<dbReference type="ExpressionAtlas" id="A0A5F5PJS9">
    <property type="expression patterns" value="baseline"/>
</dbReference>
<keyword evidence="3" id="KW-1185">Reference proteome</keyword>
<dbReference type="PANTHER" id="PTHR38502">
    <property type="entry name" value="OVEREXPRESSED IN COLON CARCINOMA 1 PROTEIN"/>
    <property type="match status" value="1"/>
</dbReference>
<dbReference type="InterPro" id="IPR029133">
    <property type="entry name" value="OCC1"/>
</dbReference>
<protein>
    <submittedName>
        <fullName evidence="2">Uncharacterized protein</fullName>
    </submittedName>
</protein>
<evidence type="ECO:0000313" key="2">
    <source>
        <dbReference type="Ensembl" id="ENSECAP00000048763.1"/>
    </source>
</evidence>
<dbReference type="FunCoup" id="A0A5F5PJS9">
    <property type="interactions" value="72"/>
</dbReference>
<dbReference type="InParanoid" id="A0A5F5PJS9"/>
<dbReference type="GeneTree" id="ENSGT00610000087444"/>
<dbReference type="AlphaFoldDB" id="A0A5F5PJS9"/>
<dbReference type="Pfam" id="PF15506">
    <property type="entry name" value="OCC1"/>
    <property type="match status" value="1"/>
</dbReference>
<dbReference type="Proteomes" id="UP000002281">
    <property type="component" value="Chromosome 28"/>
</dbReference>
<reference evidence="2" key="3">
    <citation type="submission" date="2025-09" db="UniProtKB">
        <authorList>
            <consortium name="Ensembl"/>
        </authorList>
    </citation>
    <scope>IDENTIFICATION</scope>
    <source>
        <strain evidence="2">Thoroughbred</strain>
    </source>
</reference>
<dbReference type="Ensembl" id="ENSECAT00000037518.2">
    <property type="protein sequence ID" value="ENSECAP00000048763.1"/>
    <property type="gene ID" value="ENSECAG00000030502.3"/>
</dbReference>
<dbReference type="PaxDb" id="9796-ENSECAP00000048763"/>
<proteinExistence type="inferred from homology"/>
<comment type="similarity">
    <text evidence="1">Belongs to the OCC1 family.</text>
</comment>